<dbReference type="InterPro" id="IPR058792">
    <property type="entry name" value="Beta-barrel_RND_2"/>
</dbReference>
<evidence type="ECO:0000313" key="8">
    <source>
        <dbReference type="EMBL" id="MCS0657803.1"/>
    </source>
</evidence>
<keyword evidence="9" id="KW-1185">Reference proteome</keyword>
<dbReference type="InterPro" id="IPR058649">
    <property type="entry name" value="CzcB_C"/>
</dbReference>
<dbReference type="EMBL" id="JANUGU010000001">
    <property type="protein sequence ID" value="MCS0657803.1"/>
    <property type="molecule type" value="Genomic_DNA"/>
</dbReference>
<feature type="domain" description="CzcB-like C-terminal circularly permuted SH3-like" evidence="7">
    <location>
        <begin position="329"/>
        <end position="388"/>
    </location>
</feature>
<evidence type="ECO:0000259" key="7">
    <source>
        <dbReference type="Pfam" id="PF25975"/>
    </source>
</evidence>
<proteinExistence type="inferred from homology"/>
<name>A0ABT2CXG8_9BURK</name>
<dbReference type="Pfam" id="PF25869">
    <property type="entry name" value="3HB_CusB"/>
    <property type="match status" value="1"/>
</dbReference>
<gene>
    <name evidence="8" type="ORF">NX778_06965</name>
</gene>
<dbReference type="InterPro" id="IPR058790">
    <property type="entry name" value="BSH_CusB"/>
</dbReference>
<dbReference type="InterPro" id="IPR045800">
    <property type="entry name" value="HMBD"/>
</dbReference>
<dbReference type="NCBIfam" id="TIGR01730">
    <property type="entry name" value="RND_mfp"/>
    <property type="match status" value="1"/>
</dbReference>
<accession>A0ABT2CXG8</accession>
<feature type="domain" description="CusB-like beta-barrel" evidence="6">
    <location>
        <begin position="246"/>
        <end position="323"/>
    </location>
</feature>
<evidence type="ECO:0000256" key="2">
    <source>
        <dbReference type="ARBA" id="ARBA00022448"/>
    </source>
</evidence>
<comment type="caution">
    <text evidence="8">The sequence shown here is derived from an EMBL/GenBank/DDBJ whole genome shotgun (WGS) entry which is preliminary data.</text>
</comment>
<reference evidence="8 9" key="1">
    <citation type="submission" date="2022-08" db="EMBL/GenBank/DDBJ databases">
        <title>Reclassification of Massilia species as members of the genera Telluria, Duganella, Pseudoduganella, Mokoshia gen. nov. and Zemynaea gen. nov. using orthogonal and non-orthogonal genome-based approaches.</title>
        <authorList>
            <person name="Bowman J.P."/>
        </authorList>
    </citation>
    <scope>NUCLEOTIDE SEQUENCE [LARGE SCALE GENOMIC DNA]</scope>
    <source>
        <strain evidence="8 9">JCM 31606</strain>
    </source>
</reference>
<dbReference type="Gene3D" id="6.10.140.730">
    <property type="match status" value="1"/>
</dbReference>
<dbReference type="Pfam" id="PF25975">
    <property type="entry name" value="CzcB_C"/>
    <property type="match status" value="1"/>
</dbReference>
<evidence type="ECO:0000256" key="1">
    <source>
        <dbReference type="ARBA" id="ARBA00009477"/>
    </source>
</evidence>
<protein>
    <submittedName>
        <fullName evidence="8">Efflux RND transporter periplasmic adaptor subunit</fullName>
    </submittedName>
</protein>
<organism evidence="8 9">
    <name type="scientific">Massilia terrae</name>
    <dbReference type="NCBI Taxonomy" id="1811224"/>
    <lineage>
        <taxon>Bacteria</taxon>
        <taxon>Pseudomonadati</taxon>
        <taxon>Pseudomonadota</taxon>
        <taxon>Betaproteobacteria</taxon>
        <taxon>Burkholderiales</taxon>
        <taxon>Oxalobacteraceae</taxon>
        <taxon>Telluria group</taxon>
        <taxon>Massilia</taxon>
    </lineage>
</organism>
<dbReference type="InterPro" id="IPR051909">
    <property type="entry name" value="MFP_Cation_Efflux"/>
</dbReference>
<dbReference type="InterPro" id="IPR058791">
    <property type="entry name" value="3HB_CusB"/>
</dbReference>
<evidence type="ECO:0000259" key="3">
    <source>
        <dbReference type="Pfam" id="PF19335"/>
    </source>
</evidence>
<feature type="domain" description="CusB-like barrel-sandwich hybrid" evidence="5">
    <location>
        <begin position="123"/>
        <end position="241"/>
    </location>
</feature>
<dbReference type="InterPro" id="IPR006143">
    <property type="entry name" value="RND_pump_MFP"/>
</dbReference>
<dbReference type="Gene3D" id="2.40.50.320">
    <property type="entry name" value="Copper binding periplasmic protein CusF"/>
    <property type="match status" value="1"/>
</dbReference>
<dbReference type="Proteomes" id="UP001204621">
    <property type="component" value="Unassembled WGS sequence"/>
</dbReference>
<evidence type="ECO:0000259" key="4">
    <source>
        <dbReference type="Pfam" id="PF25869"/>
    </source>
</evidence>
<evidence type="ECO:0000259" key="6">
    <source>
        <dbReference type="Pfam" id="PF25954"/>
    </source>
</evidence>
<dbReference type="SUPFAM" id="SSF111369">
    <property type="entry name" value="HlyD-like secretion proteins"/>
    <property type="match status" value="1"/>
</dbReference>
<comment type="similarity">
    <text evidence="1">Belongs to the membrane fusion protein (MFP) (TC 8.A.1) family.</text>
</comment>
<dbReference type="PANTHER" id="PTHR30097">
    <property type="entry name" value="CATION EFFLUX SYSTEM PROTEIN CUSB"/>
    <property type="match status" value="1"/>
</dbReference>
<dbReference type="Pfam" id="PF11604">
    <property type="entry name" value="CusF_Ec"/>
    <property type="match status" value="1"/>
</dbReference>
<dbReference type="PANTHER" id="PTHR30097:SF15">
    <property type="entry name" value="CATION EFFLUX SYSTEM PROTEIN CUSB"/>
    <property type="match status" value="1"/>
</dbReference>
<evidence type="ECO:0000259" key="5">
    <source>
        <dbReference type="Pfam" id="PF25919"/>
    </source>
</evidence>
<dbReference type="Pfam" id="PF25919">
    <property type="entry name" value="BSH_CusB"/>
    <property type="match status" value="1"/>
</dbReference>
<dbReference type="Gene3D" id="2.40.30.170">
    <property type="match status" value="1"/>
</dbReference>
<evidence type="ECO:0000313" key="9">
    <source>
        <dbReference type="Proteomes" id="UP001204621"/>
    </source>
</evidence>
<dbReference type="InterPro" id="IPR021647">
    <property type="entry name" value="CusF_Ec"/>
</dbReference>
<feature type="domain" description="Heavy metal binding" evidence="3">
    <location>
        <begin position="45"/>
        <end position="72"/>
    </location>
</feature>
<dbReference type="Pfam" id="PF19335">
    <property type="entry name" value="HMBD"/>
    <property type="match status" value="1"/>
</dbReference>
<keyword evidence="2" id="KW-0813">Transport</keyword>
<dbReference type="Pfam" id="PF25954">
    <property type="entry name" value="Beta-barrel_RND_2"/>
    <property type="match status" value="1"/>
</dbReference>
<dbReference type="RefSeq" id="WP_258810945.1">
    <property type="nucleotide sequence ID" value="NZ_JANUGU010000001.1"/>
</dbReference>
<sequence length="501" mass="53362">MKRRVLTAFAVIVLLAAAAVYSAYRLGQRSAVPVLAPSSERKILYWQDPMAPGKRFDKPGKSPYMDMELVPVYADGQADEGTVKVSPGVAQNLGIRYADVREGSLGAALRLVGNVAFDERERVVVQARSNGYVERLYTRAPQDPVRKGQPLLDLYVPDWVAAQEDYLSIKRMGAAQAAGLLDAALQRMRLAGMTDEQVRQVAARGQVQRHVTVTAPVSGVISELPAREGMTVAAGAPLMTISGLRSVWINAEVPESAAAQVRPGTPVRASTVAWPGETFTGKVEALLPQVDPATRTLTARIAVDNPNGKLTPGMFANIEIAPQHRQALLVPSEAVIRTGTRSVVILAEDGGKFRPVDVQTGAESGGETEIVSGVGAGQRVVASGQFLIDSEASLRGSLRRLEGAAQAETKQEPVQATWQTRGRIEKIGSAEVTISHEAIPELHWGPMTMGFAPPPGGMDGLKVGDSVVFEIKALPGGRYQIVAIRPQGAAAHEHGGHGSHE</sequence>
<feature type="domain" description="CusB-like three alpha-helical bundle" evidence="4">
    <location>
        <begin position="158"/>
        <end position="209"/>
    </location>
</feature>
<dbReference type="Gene3D" id="2.40.420.20">
    <property type="match status" value="1"/>
</dbReference>
<dbReference type="InterPro" id="IPR042230">
    <property type="entry name" value="CusF_sf"/>
</dbReference>